<dbReference type="InterPro" id="IPR001000">
    <property type="entry name" value="GH10_dom"/>
</dbReference>
<evidence type="ECO:0000256" key="5">
    <source>
        <dbReference type="ARBA" id="ARBA00022729"/>
    </source>
</evidence>
<dbReference type="EC" id="3.2.1.8" evidence="3"/>
<reference evidence="13 14" key="1">
    <citation type="submission" date="2014-09" db="EMBL/GenBank/DDBJ databases">
        <title>Sporocytophaga myxococcoides PG-01 genome sequencing.</title>
        <authorList>
            <person name="Liu L."/>
            <person name="Gao P.J."/>
            <person name="Chen G.J."/>
            <person name="Wang L.S."/>
        </authorList>
    </citation>
    <scope>NUCLEOTIDE SEQUENCE [LARGE SCALE GENOMIC DNA]</scope>
    <source>
        <strain evidence="13 14">PG-01</strain>
    </source>
</reference>
<dbReference type="GO" id="GO:0031176">
    <property type="term" value="F:endo-1,4-beta-xylanase activity"/>
    <property type="evidence" value="ECO:0007669"/>
    <property type="project" value="UniProtKB-EC"/>
</dbReference>
<evidence type="ECO:0000256" key="2">
    <source>
        <dbReference type="ARBA" id="ARBA00007495"/>
    </source>
</evidence>
<proteinExistence type="inferred from homology"/>
<evidence type="ECO:0000256" key="1">
    <source>
        <dbReference type="ARBA" id="ARBA00000681"/>
    </source>
</evidence>
<feature type="chain" id="PRO_5001937141" description="endo-1,4-beta-xylanase" evidence="10">
    <location>
        <begin position="28"/>
        <end position="713"/>
    </location>
</feature>
<dbReference type="InterPro" id="IPR022409">
    <property type="entry name" value="PKD/Chitinase_dom"/>
</dbReference>
<dbReference type="AlphaFoldDB" id="A0A098LI31"/>
<comment type="caution">
    <text evidence="13">The sequence shown here is derived from an EMBL/GenBank/DDBJ whole genome shotgun (WGS) entry which is preliminary data.</text>
</comment>
<dbReference type="InterPro" id="IPR026444">
    <property type="entry name" value="Secre_tail"/>
</dbReference>
<evidence type="ECO:0000256" key="8">
    <source>
        <dbReference type="ARBA" id="ARBA00023295"/>
    </source>
</evidence>
<dbReference type="InterPro" id="IPR013783">
    <property type="entry name" value="Ig-like_fold"/>
</dbReference>
<keyword evidence="14" id="KW-1185">Reference proteome</keyword>
<dbReference type="PROSITE" id="PS51175">
    <property type="entry name" value="CBM6"/>
    <property type="match status" value="1"/>
</dbReference>
<feature type="signal peptide" evidence="10">
    <location>
        <begin position="1"/>
        <end position="27"/>
    </location>
</feature>
<comment type="similarity">
    <text evidence="2">Belongs to the glycosyl hydrolase 10 (cellulase F) family.</text>
</comment>
<evidence type="ECO:0000256" key="7">
    <source>
        <dbReference type="ARBA" id="ARBA00023277"/>
    </source>
</evidence>
<dbReference type="Pfam" id="PF03422">
    <property type="entry name" value="CBM_6"/>
    <property type="match status" value="1"/>
</dbReference>
<keyword evidence="9" id="KW-0624">Polysaccharide degradation</keyword>
<evidence type="ECO:0000259" key="12">
    <source>
        <dbReference type="PROSITE" id="PS51760"/>
    </source>
</evidence>
<name>A0A098LI31_9BACT</name>
<dbReference type="InterPro" id="IPR008979">
    <property type="entry name" value="Galactose-bd-like_sf"/>
</dbReference>
<dbReference type="SUPFAM" id="SSF49785">
    <property type="entry name" value="Galactose-binding domain-like"/>
    <property type="match status" value="1"/>
</dbReference>
<dbReference type="InterPro" id="IPR035986">
    <property type="entry name" value="PKD_dom_sf"/>
</dbReference>
<dbReference type="InterPro" id="IPR006584">
    <property type="entry name" value="Cellulose-bd_IV"/>
</dbReference>
<accession>A0A098LI31</accession>
<dbReference type="GO" id="GO:0030246">
    <property type="term" value="F:carbohydrate binding"/>
    <property type="evidence" value="ECO:0007669"/>
    <property type="project" value="InterPro"/>
</dbReference>
<evidence type="ECO:0000256" key="6">
    <source>
        <dbReference type="ARBA" id="ARBA00022801"/>
    </source>
</evidence>
<evidence type="ECO:0000256" key="9">
    <source>
        <dbReference type="ARBA" id="ARBA00023326"/>
    </source>
</evidence>
<dbReference type="PANTHER" id="PTHR31490">
    <property type="entry name" value="GLYCOSYL HYDROLASE"/>
    <property type="match status" value="1"/>
</dbReference>
<keyword evidence="8 13" id="KW-0326">Glycosidase</keyword>
<dbReference type="PROSITE" id="PS51760">
    <property type="entry name" value="GH10_2"/>
    <property type="match status" value="1"/>
</dbReference>
<dbReference type="GO" id="GO:0045493">
    <property type="term" value="P:xylan catabolic process"/>
    <property type="evidence" value="ECO:0007669"/>
    <property type="project" value="UniProtKB-KW"/>
</dbReference>
<evidence type="ECO:0000313" key="14">
    <source>
        <dbReference type="Proteomes" id="UP000030185"/>
    </source>
</evidence>
<evidence type="ECO:0000259" key="11">
    <source>
        <dbReference type="PROSITE" id="PS51175"/>
    </source>
</evidence>
<keyword evidence="6 13" id="KW-0378">Hydrolase</keyword>
<sequence length="713" mass="77216">MKKNLLKLFYVAGVFLSQVIFTNTANAQLGKCKGKYLGNITAYSVPSNYTSLWNQTTSENGSKWGSCDRGNGQYNFSNSDLAYNTAKNSGGLFKFHALIWGAQAPGYLKNSSAAQIETAIRNWYKAVEDHYKPMGGLNFIDVLNEPVNTPINREIANLKAALTLGYQREAANANDLNNPYGWAIWPFQLARKHFPNATLLINEFNTEHNWNNCRAEYIKMSNAIKNAPNLTDGKKNLIDGIGLQAHGMNGQLNLSAANFKACLDEIWNKTNLPLHITELDLVADPNEAAQRTKYQEFFTIAWEHPHVAGITLWGYVQGATWIPGNGVKGSGGTDSGIQYADLTDRPAMTWLKQYMASRPSLSCCPAPAPFAACNGSNPPTVAFTSPANNASFTQGTAITLTATATDADGSIASVKFYDGATLLTTDNSSPYSFSWTNATAGTHTIKAVATDNSGNTTEAVITIKVNVPQGPYKGTAWPIPGIIQLENYDVGGNTFAYSDGTSGNQGGATFRTDEDVDIENCTDEGGGYNIGWATAGEWTEYTVNVTKSANYDVSLRVACEGAGRTVAVAMDGTNLPNAASIAIPNTTAWQSWTTVTIPNVPLTEGQKIMRLTIGTTDYVNLNYIEFKESIVTGIEDVVGLNKDNIYPNPFNNEGLHIKQSGEFGFRITDLHGAVVEQGKGAYNETIGKELAPGIYFLTIDGQNSSSNYKIIKQ</sequence>
<protein>
    <recommendedName>
        <fullName evidence="3">endo-1,4-beta-xylanase</fullName>
        <ecNumber evidence="3">3.2.1.8</ecNumber>
    </recommendedName>
</protein>
<evidence type="ECO:0000313" key="13">
    <source>
        <dbReference type="EMBL" id="GAL86102.1"/>
    </source>
</evidence>
<keyword evidence="4 13" id="KW-0858">Xylan degradation</keyword>
<dbReference type="PANTHER" id="PTHR31490:SF88">
    <property type="entry name" value="BETA-XYLANASE"/>
    <property type="match status" value="1"/>
</dbReference>
<dbReference type="Pfam" id="PF17957">
    <property type="entry name" value="Big_7"/>
    <property type="match status" value="1"/>
</dbReference>
<dbReference type="InterPro" id="IPR017853">
    <property type="entry name" value="GH"/>
</dbReference>
<dbReference type="EMBL" id="BBLT01000006">
    <property type="protein sequence ID" value="GAL86102.1"/>
    <property type="molecule type" value="Genomic_DNA"/>
</dbReference>
<dbReference type="STRING" id="153721.MYP_3331"/>
<dbReference type="RefSeq" id="WP_052430266.1">
    <property type="nucleotide sequence ID" value="NZ_BBLT01000006.1"/>
</dbReference>
<evidence type="ECO:0000256" key="4">
    <source>
        <dbReference type="ARBA" id="ARBA00022651"/>
    </source>
</evidence>
<dbReference type="SMART" id="SM00089">
    <property type="entry name" value="PKD"/>
    <property type="match status" value="1"/>
</dbReference>
<organism evidence="13 14">
    <name type="scientific">Sporocytophaga myxococcoides</name>
    <dbReference type="NCBI Taxonomy" id="153721"/>
    <lineage>
        <taxon>Bacteria</taxon>
        <taxon>Pseudomonadati</taxon>
        <taxon>Bacteroidota</taxon>
        <taxon>Cytophagia</taxon>
        <taxon>Cytophagales</taxon>
        <taxon>Cytophagaceae</taxon>
        <taxon>Sporocytophaga</taxon>
    </lineage>
</organism>
<dbReference type="SUPFAM" id="SSF51445">
    <property type="entry name" value="(Trans)glycosidases"/>
    <property type="match status" value="1"/>
</dbReference>
<dbReference type="Proteomes" id="UP000030185">
    <property type="component" value="Unassembled WGS sequence"/>
</dbReference>
<dbReference type="Gene3D" id="2.60.120.260">
    <property type="entry name" value="Galactose-binding domain-like"/>
    <property type="match status" value="1"/>
</dbReference>
<dbReference type="OrthoDB" id="7061696at2"/>
<dbReference type="SMART" id="SM00633">
    <property type="entry name" value="Glyco_10"/>
    <property type="match status" value="1"/>
</dbReference>
<dbReference type="InterPro" id="IPR005084">
    <property type="entry name" value="CBM6"/>
</dbReference>
<keyword evidence="7" id="KW-0119">Carbohydrate metabolism</keyword>
<dbReference type="InterPro" id="IPR044846">
    <property type="entry name" value="GH10"/>
</dbReference>
<evidence type="ECO:0000256" key="10">
    <source>
        <dbReference type="SAM" id="SignalP"/>
    </source>
</evidence>
<feature type="domain" description="GH10" evidence="12">
    <location>
        <begin position="42"/>
        <end position="354"/>
    </location>
</feature>
<dbReference type="SMART" id="SM00606">
    <property type="entry name" value="CBD_IV"/>
    <property type="match status" value="1"/>
</dbReference>
<dbReference type="Pfam" id="PF00331">
    <property type="entry name" value="Glyco_hydro_10"/>
    <property type="match status" value="1"/>
</dbReference>
<evidence type="ECO:0000256" key="3">
    <source>
        <dbReference type="ARBA" id="ARBA00012590"/>
    </source>
</evidence>
<dbReference type="SUPFAM" id="SSF49299">
    <property type="entry name" value="PKD domain"/>
    <property type="match status" value="1"/>
</dbReference>
<dbReference type="eggNOG" id="COG3325">
    <property type="taxonomic scope" value="Bacteria"/>
</dbReference>
<dbReference type="NCBIfam" id="TIGR04183">
    <property type="entry name" value="Por_Secre_tail"/>
    <property type="match status" value="1"/>
</dbReference>
<dbReference type="Pfam" id="PF18962">
    <property type="entry name" value="Por_Secre_tail"/>
    <property type="match status" value="1"/>
</dbReference>
<keyword evidence="5 10" id="KW-0732">Signal</keyword>
<dbReference type="Gene3D" id="3.20.20.80">
    <property type="entry name" value="Glycosidases"/>
    <property type="match status" value="1"/>
</dbReference>
<dbReference type="Gene3D" id="2.60.40.10">
    <property type="entry name" value="Immunoglobulins"/>
    <property type="match status" value="1"/>
</dbReference>
<dbReference type="eggNOG" id="COG3693">
    <property type="taxonomic scope" value="Bacteria"/>
</dbReference>
<comment type="catalytic activity">
    <reaction evidence="1">
        <text>Endohydrolysis of (1-&gt;4)-beta-D-xylosidic linkages in xylans.</text>
        <dbReference type="EC" id="3.2.1.8"/>
    </reaction>
</comment>
<gene>
    <name evidence="13" type="ORF">MYP_3331</name>
</gene>
<feature type="domain" description="CBM6" evidence="11">
    <location>
        <begin position="481"/>
        <end position="627"/>
    </location>
</feature>
<dbReference type="CDD" id="cd04080">
    <property type="entry name" value="CBM6_cellulase-like"/>
    <property type="match status" value="1"/>
</dbReference>